<evidence type="ECO:0000313" key="1">
    <source>
        <dbReference type="EMBL" id="CAH0372967.1"/>
    </source>
</evidence>
<evidence type="ECO:0000313" key="2">
    <source>
        <dbReference type="Proteomes" id="UP000789595"/>
    </source>
</evidence>
<sequence>MRTPDIDYDKALGVVAPRFKLLEKTEDDVVWAALPKLDQEVLTQLKDHDEFEPGLVKMTKALGDMQKEAGKFLAGWHEAQERVKTAKELLDGYNLAQTVDTYGEQLATHGDLHAAHVAQFAEHETFISGQKTFNAEQNTTNAFVKKELDARKQDKNDLKIRMRNVEGDVREQKGKEAIVERVLTFNKETKEEELQRSLSPCGNQIHGAYHFTAPAC</sequence>
<dbReference type="EMBL" id="CAKKNE010000004">
    <property type="protein sequence ID" value="CAH0372967.1"/>
    <property type="molecule type" value="Genomic_DNA"/>
</dbReference>
<protein>
    <submittedName>
        <fullName evidence="1">Uncharacterized protein</fullName>
    </submittedName>
</protein>
<gene>
    <name evidence="1" type="ORF">PECAL_4P01290</name>
</gene>
<organism evidence="1 2">
    <name type="scientific">Pelagomonas calceolata</name>
    <dbReference type="NCBI Taxonomy" id="35677"/>
    <lineage>
        <taxon>Eukaryota</taxon>
        <taxon>Sar</taxon>
        <taxon>Stramenopiles</taxon>
        <taxon>Ochrophyta</taxon>
        <taxon>Pelagophyceae</taxon>
        <taxon>Pelagomonadales</taxon>
        <taxon>Pelagomonadaceae</taxon>
        <taxon>Pelagomonas</taxon>
    </lineage>
</organism>
<proteinExistence type="predicted"/>
<reference evidence="1" key="1">
    <citation type="submission" date="2021-11" db="EMBL/GenBank/DDBJ databases">
        <authorList>
            <consortium name="Genoscope - CEA"/>
            <person name="William W."/>
        </authorList>
    </citation>
    <scope>NUCLEOTIDE SEQUENCE</scope>
</reference>
<dbReference type="AlphaFoldDB" id="A0A8J2WXZ6"/>
<keyword evidence="2" id="KW-1185">Reference proteome</keyword>
<name>A0A8J2WXZ6_9STRA</name>
<accession>A0A8J2WXZ6</accession>
<comment type="caution">
    <text evidence="1">The sequence shown here is derived from an EMBL/GenBank/DDBJ whole genome shotgun (WGS) entry which is preliminary data.</text>
</comment>
<dbReference type="Proteomes" id="UP000789595">
    <property type="component" value="Unassembled WGS sequence"/>
</dbReference>